<keyword evidence="4" id="KW-0732">Signal</keyword>
<reference evidence="6 7" key="1">
    <citation type="journal article" date="2021" name="Hortic Res">
        <title>Chromosome-scale assembly of the Dendrobium chrysotoxum genome enhances the understanding of orchid evolution.</title>
        <authorList>
            <person name="Zhang Y."/>
            <person name="Zhang G.Q."/>
            <person name="Zhang D."/>
            <person name="Liu X.D."/>
            <person name="Xu X.Y."/>
            <person name="Sun W.H."/>
            <person name="Yu X."/>
            <person name="Zhu X."/>
            <person name="Wang Z.W."/>
            <person name="Zhao X."/>
            <person name="Zhong W.Y."/>
            <person name="Chen H."/>
            <person name="Yin W.L."/>
            <person name="Huang T."/>
            <person name="Niu S.C."/>
            <person name="Liu Z.J."/>
        </authorList>
    </citation>
    <scope>NUCLEOTIDE SEQUENCE [LARGE SCALE GENOMIC DNA]</scope>
    <source>
        <strain evidence="6">Lindl</strain>
    </source>
</reference>
<comment type="caution">
    <text evidence="6">The sequence shown here is derived from an EMBL/GenBank/DDBJ whole genome shotgun (WGS) entry which is preliminary data.</text>
</comment>
<name>A0AAV7GG72_DENCH</name>
<evidence type="ECO:0000256" key="1">
    <source>
        <dbReference type="ARBA" id="ARBA00004271"/>
    </source>
</evidence>
<dbReference type="InterPro" id="IPR006766">
    <property type="entry name" value="EXORDIUM-like"/>
</dbReference>
<evidence type="ECO:0000256" key="2">
    <source>
        <dbReference type="ARBA" id="ARBA00022523"/>
    </source>
</evidence>
<dbReference type="GO" id="GO:0048046">
    <property type="term" value="C:apoplast"/>
    <property type="evidence" value="ECO:0007669"/>
    <property type="project" value="UniProtKB-SubCell"/>
</dbReference>
<gene>
    <name evidence="6" type="ORF">IEQ34_015443</name>
</gene>
<keyword evidence="7" id="KW-1185">Reference proteome</keyword>
<keyword evidence="2" id="KW-0052">Apoplast</keyword>
<sequence length="136" mass="15523">MKTGLEVEKPMKMKLKTDLEVEKLLRKKKREIIVFSVHLGNMSGNFKAFSAYLYALASRYRFSVHRIGTSLDTKLRQGSTHGDYLYRNIREWGLSGYSGKVLVDPTSGASYISRSVHGRKFLLPAMWDPKTSECKS</sequence>
<dbReference type="PANTHER" id="PTHR31279:SF3">
    <property type="entry name" value="PROTEIN EXORDIUM-LIKE 2"/>
    <property type="match status" value="1"/>
</dbReference>
<dbReference type="PANTHER" id="PTHR31279">
    <property type="entry name" value="PROTEIN EXORDIUM-LIKE 5"/>
    <property type="match status" value="1"/>
</dbReference>
<comment type="subcellular location">
    <subcellularLocation>
        <location evidence="1">Secreted</location>
        <location evidence="1">Extracellular space</location>
        <location evidence="1">Apoplast</location>
    </subcellularLocation>
</comment>
<accession>A0AAV7GG72</accession>
<evidence type="ECO:0000313" key="6">
    <source>
        <dbReference type="EMBL" id="KAH0455411.1"/>
    </source>
</evidence>
<organism evidence="6 7">
    <name type="scientific">Dendrobium chrysotoxum</name>
    <name type="common">Orchid</name>
    <dbReference type="NCBI Taxonomy" id="161865"/>
    <lineage>
        <taxon>Eukaryota</taxon>
        <taxon>Viridiplantae</taxon>
        <taxon>Streptophyta</taxon>
        <taxon>Embryophyta</taxon>
        <taxon>Tracheophyta</taxon>
        <taxon>Spermatophyta</taxon>
        <taxon>Magnoliopsida</taxon>
        <taxon>Liliopsida</taxon>
        <taxon>Asparagales</taxon>
        <taxon>Orchidaceae</taxon>
        <taxon>Epidendroideae</taxon>
        <taxon>Malaxideae</taxon>
        <taxon>Dendrobiinae</taxon>
        <taxon>Dendrobium</taxon>
    </lineage>
</organism>
<dbReference type="AlphaFoldDB" id="A0AAV7GG72"/>
<keyword evidence="3" id="KW-0964">Secreted</keyword>
<proteinExistence type="inferred from homology"/>
<evidence type="ECO:0000256" key="5">
    <source>
        <dbReference type="ARBA" id="ARBA00023591"/>
    </source>
</evidence>
<dbReference type="EMBL" id="JAGFBR010000014">
    <property type="protein sequence ID" value="KAH0455411.1"/>
    <property type="molecule type" value="Genomic_DNA"/>
</dbReference>
<evidence type="ECO:0000256" key="4">
    <source>
        <dbReference type="ARBA" id="ARBA00022729"/>
    </source>
</evidence>
<comment type="similarity">
    <text evidence="5">Belongs to the EXORDIUM family.</text>
</comment>
<dbReference type="Proteomes" id="UP000775213">
    <property type="component" value="Unassembled WGS sequence"/>
</dbReference>
<dbReference type="Pfam" id="PF04674">
    <property type="entry name" value="Phi_1"/>
    <property type="match status" value="1"/>
</dbReference>
<protein>
    <submittedName>
        <fullName evidence="6">Uncharacterized protein</fullName>
    </submittedName>
</protein>
<evidence type="ECO:0000256" key="3">
    <source>
        <dbReference type="ARBA" id="ARBA00022525"/>
    </source>
</evidence>
<evidence type="ECO:0000313" key="7">
    <source>
        <dbReference type="Proteomes" id="UP000775213"/>
    </source>
</evidence>